<dbReference type="Pfam" id="PF16206">
    <property type="entry name" value="Mon2_C"/>
    <property type="match status" value="1"/>
</dbReference>
<feature type="domain" description="Mon2 C-terminal" evidence="3">
    <location>
        <begin position="1157"/>
        <end position="1337"/>
    </location>
</feature>
<evidence type="ECO:0000256" key="1">
    <source>
        <dbReference type="SAM" id="MobiDB-lite"/>
    </source>
</evidence>
<reference evidence="5" key="2">
    <citation type="submission" date="2011-02" db="EMBL/GenBank/DDBJ databases">
        <authorList>
            <person name="MacLean D."/>
        </authorList>
    </citation>
    <scope>NUCLEOTIDE SEQUENCE</scope>
</reference>
<reference evidence="5" key="1">
    <citation type="journal article" date="2011" name="PLoS Biol.">
        <title>Gene gain and loss during evolution of obligate parasitism in the white rust pathogen of Arabidopsis thaliana.</title>
        <authorList>
            <person name="Kemen E."/>
            <person name="Gardiner A."/>
            <person name="Schultz-Larsen T."/>
            <person name="Kemen A.C."/>
            <person name="Balmuth A.L."/>
            <person name="Robert-Seilaniantz A."/>
            <person name="Bailey K."/>
            <person name="Holub E."/>
            <person name="Studholme D.J."/>
            <person name="Maclean D."/>
            <person name="Jones J.D."/>
        </authorList>
    </citation>
    <scope>NUCLEOTIDE SEQUENCE</scope>
</reference>
<evidence type="ECO:0000313" key="5">
    <source>
        <dbReference type="EMBL" id="CCA24197.1"/>
    </source>
</evidence>
<dbReference type="InterPro" id="IPR015403">
    <property type="entry name" value="Mon2/Sec7/BIG1-like_HDS"/>
</dbReference>
<protein>
    <submittedName>
        <fullName evidence="5">Uncharacterized protein AlNc14C226G9217</fullName>
    </submittedName>
</protein>
<evidence type="ECO:0000259" key="4">
    <source>
        <dbReference type="Pfam" id="PF16213"/>
    </source>
</evidence>
<dbReference type="EMBL" id="FR824271">
    <property type="protein sequence ID" value="CCA24197.1"/>
    <property type="molecule type" value="Genomic_DNA"/>
</dbReference>
<feature type="region of interest" description="Disordered" evidence="1">
    <location>
        <begin position="1222"/>
        <end position="1242"/>
    </location>
</feature>
<dbReference type="Pfam" id="PF16213">
    <property type="entry name" value="DCB"/>
    <property type="match status" value="1"/>
</dbReference>
<accession>F0WS79</accession>
<sequence>MDFLRLISDDLHTLHHEVRKKYPVVKEAIDKALAMLPLLQKQYVNLIREQNASMGSSPGPGHPMFKCDILLRPFLLTCNHTNASHKILILALISIQRLVSWDAIELSSIKSIVRVLQIQAEKSTNVEVHVKLLQTLLQLVTVNYEEKPSRGNFTLTGKTSNKATKTSENTGADTQLDGTASENGDRDSSNSLIGNEDLVMQAVWICLHLHETSSGPNSVVGNTAAMTIRQVVSMAFGKVHRNAQAKRCGVILFQELCLMSREENGVWLNRSSLPHGTSAPVSLASSSSLTSKDYSFSSLMSTSLAVELLETILSSHARLFRSDVEFRTILQQHIVSLIQLTLEVANNERGLAVSHGPSFPSSSGSGPTSSSTMNSILANSIGSTTSSNPPTFSSFPLLVRVMRLASIFLGSFSDVLPEEASMVIQLMLEIISNGSLETSISTKASNQAKIPEVLSLTSLMNGSGGDVTPTVGAHVGTSTLLPGSTPSSNYNGNAALGVSINSHSTGTSFVTWSVLLALEVVNRFAMESTMIAAIASVNTPAQSSIIATLSKVVANMITSCPASDFRPLVDHSSTLALSSGGSSAHVNSTPTFSTASSRCGLELLNEQEAPSLQQSFTALRVSITCQSNLISSLFDLSRIMEDEETSQTLAKHCVSNMAPFVLSALQTTMRNCREMDLIIMSLKSYHLLASTASRLGVILKGERPGESACPLSPVSDIAARKMEEIILACLRALCAFSFPLPDGIISSTAKNVPLNSSTVLMNLGSGQTLEENLNVEGSAQESDSCNVMITWREIHAMKAVFGAAHIMEAQLSEMEWFVLLQGLETIVGLTDSKARSGQYKILTKMYRIASFRVEDEDIEQQLVMLGASINEFFEDARKLESRALSRLLNALCRVCRYQLNLSVARSNSDSFCSTKDDDLATLQHFHQLKVYQNYLGIGLQGSGHYVFSFSLRMFARLAPSNSTAFRKVTQELLEMTTCKPPSLSNAETPSFSQFQAQGAEQIMQLLQVALLEMSNSKSESSDSFYISQSELFQPLLRLVISDVKERTLSAFLELLNTCGHLIADGWPFVLSAIQQAAETGDPKTQLIAFKCLRLIVDDLLVSLPHSFLPDCVECIGRFACCAKDVNVSLTAVNELWSVADIIGKETNARSPNCVKSKHWSCAFQELRQVALDTRTEVRNCAINTLFGTGVTYGNCFSLTEWQVYLEQTVLLIASGLQERRQRPVAPDSFPTKASTRNNPSRNTIMVHHSRDSAEKQWDESQVLMFAGISRVLQSNCHHLRQYGTWFAHIWRVLLRHVISTATAFENSKEVVVTSIQTLQTLLQVSLNEFTQSTQPVRAGAGMRVVGGALVSAPPSSTGDNRITLNGASEHHPFDSVAPELWTEAFYELVGLSDARNQVERADNEEEQEIAGAMVSVFCILYIQCKNSEFNQEERIESMLNVFEVLIKRHVLFKETSKRPVKGATQMANSSLQSRILNAFEECTYFADKPSIHSKMLDQLIQYILMAASRDLVYFTRHALVTLAKVYAHVTVETRASRFLKVLGCISPFLRYEGDGNGIPEFAQTLNTTAQKAAANLWKNALEVLLALISHGLEAVALDSLCFQALLDTIAKFLQIPRTRSCIGDYAERDVLPFPRDEEEMGIALSALELLVEKVDTLARDSDGMIKDGDEHDACISGLLQLLVTGADICWGSRQAWTESIQVRLLMTCCIRQLCTLGIQENDKRLGQITRAKLVAMATTALERLSSAEKKIDNKMEAKECDSREVGEDQARALVFLSAMSHVGVHPQCVLELFPLLCQCITSTSAKLRRNVQQIFLQANLPRHFYNAMGKECER</sequence>
<dbReference type="InterPro" id="IPR016024">
    <property type="entry name" value="ARM-type_fold"/>
</dbReference>
<feature type="domain" description="Mon2/Sec7/BIG1-like HDS" evidence="2">
    <location>
        <begin position="1027"/>
        <end position="1093"/>
    </location>
</feature>
<proteinExistence type="predicted"/>
<dbReference type="HOGENOM" id="CLU_242288_0_0_1"/>
<dbReference type="InterPro" id="IPR032817">
    <property type="entry name" value="Mon2_C"/>
</dbReference>
<feature type="compositionally biased region" description="Polar residues" evidence="1">
    <location>
        <begin position="1231"/>
        <end position="1242"/>
    </location>
</feature>
<feature type="domain" description="Mon2/Sec7/BIG1-like dimerisation and cyclophilin-binding" evidence="4">
    <location>
        <begin position="3"/>
        <end position="143"/>
    </location>
</feature>
<feature type="compositionally biased region" description="Polar residues" evidence="1">
    <location>
        <begin position="151"/>
        <end position="182"/>
    </location>
</feature>
<evidence type="ECO:0000259" key="3">
    <source>
        <dbReference type="Pfam" id="PF16206"/>
    </source>
</evidence>
<name>F0WS79_9STRA</name>
<dbReference type="Pfam" id="PF09324">
    <property type="entry name" value="Sec7-like_HDS"/>
    <property type="match status" value="1"/>
</dbReference>
<dbReference type="InterPro" id="IPR032629">
    <property type="entry name" value="DCB_dom"/>
</dbReference>
<feature type="region of interest" description="Disordered" evidence="1">
    <location>
        <begin position="151"/>
        <end position="191"/>
    </location>
</feature>
<organism evidence="5">
    <name type="scientific">Albugo laibachii Nc14</name>
    <dbReference type="NCBI Taxonomy" id="890382"/>
    <lineage>
        <taxon>Eukaryota</taxon>
        <taxon>Sar</taxon>
        <taxon>Stramenopiles</taxon>
        <taxon>Oomycota</taxon>
        <taxon>Peronosporomycetes</taxon>
        <taxon>Albuginales</taxon>
        <taxon>Albuginaceae</taxon>
        <taxon>Albugo</taxon>
    </lineage>
</organism>
<dbReference type="SUPFAM" id="SSF48371">
    <property type="entry name" value="ARM repeat"/>
    <property type="match status" value="1"/>
</dbReference>
<evidence type="ECO:0000259" key="2">
    <source>
        <dbReference type="Pfam" id="PF09324"/>
    </source>
</evidence>
<gene>
    <name evidence="5" type="primary">AlNc14C226G9217</name>
    <name evidence="5" type="ORF">ALNC14_103410</name>
</gene>